<dbReference type="Gene3D" id="3.40.50.12230">
    <property type="match status" value="1"/>
</dbReference>
<accession>A0A543AR90</accession>
<dbReference type="GO" id="GO:0003824">
    <property type="term" value="F:catalytic activity"/>
    <property type="evidence" value="ECO:0007669"/>
    <property type="project" value="InterPro"/>
</dbReference>
<dbReference type="CDD" id="cd06558">
    <property type="entry name" value="crotonase-like"/>
    <property type="match status" value="1"/>
</dbReference>
<dbReference type="SUPFAM" id="SSF52096">
    <property type="entry name" value="ClpP/crotonase"/>
    <property type="match status" value="1"/>
</dbReference>
<dbReference type="PIRSF" id="PIRSF006787">
    <property type="entry name" value="Hydrgn_mat_HoxX"/>
    <property type="match status" value="1"/>
</dbReference>
<dbReference type="InterPro" id="IPR011034">
    <property type="entry name" value="Formyl_transferase-like_C_sf"/>
</dbReference>
<dbReference type="InterPro" id="IPR047180">
    <property type="entry name" value="HoxX-like"/>
</dbReference>
<protein>
    <submittedName>
        <fullName evidence="2">Putative two-component system hydrogenase maturation factor HypX/HoxX</fullName>
    </submittedName>
</protein>
<dbReference type="Gene3D" id="3.90.226.10">
    <property type="entry name" value="2-enoyl-CoA Hydratase, Chain A, domain 1"/>
    <property type="match status" value="1"/>
</dbReference>
<dbReference type="SUPFAM" id="SSF50486">
    <property type="entry name" value="FMT C-terminal domain-like"/>
    <property type="match status" value="1"/>
</dbReference>
<dbReference type="InterPro" id="IPR001753">
    <property type="entry name" value="Enoyl-CoA_hydra/iso"/>
</dbReference>
<dbReference type="InterPro" id="IPR036477">
    <property type="entry name" value="Formyl_transf_N_sf"/>
</dbReference>
<dbReference type="OrthoDB" id="580992at2"/>
<dbReference type="SUPFAM" id="SSF53328">
    <property type="entry name" value="Formyltransferase"/>
    <property type="match status" value="1"/>
</dbReference>
<comment type="caution">
    <text evidence="2">The sequence shown here is derived from an EMBL/GenBank/DDBJ whole genome shotgun (WGS) entry which is preliminary data.</text>
</comment>
<dbReference type="AlphaFoldDB" id="A0A543AR90"/>
<dbReference type="RefSeq" id="WP_142034679.1">
    <property type="nucleotide sequence ID" value="NZ_JBHTGS010000002.1"/>
</dbReference>
<dbReference type="PANTHER" id="PTHR43388">
    <property type="entry name" value="HYDROGENASE MATURATION FACTOR HOXX"/>
    <property type="match status" value="1"/>
</dbReference>
<organism evidence="2 3">
    <name type="scientific">Stackebrandtia endophytica</name>
    <dbReference type="NCBI Taxonomy" id="1496996"/>
    <lineage>
        <taxon>Bacteria</taxon>
        <taxon>Bacillati</taxon>
        <taxon>Actinomycetota</taxon>
        <taxon>Actinomycetes</taxon>
        <taxon>Glycomycetales</taxon>
        <taxon>Glycomycetaceae</taxon>
        <taxon>Stackebrandtia</taxon>
    </lineage>
</organism>
<dbReference type="PANTHER" id="PTHR43388:SF1">
    <property type="entry name" value="HYDROGENASE MATURATION FACTOR HOXX"/>
    <property type="match status" value="1"/>
</dbReference>
<proteinExistence type="predicted"/>
<dbReference type="Pfam" id="PF00378">
    <property type="entry name" value="ECH_1"/>
    <property type="match status" value="1"/>
</dbReference>
<feature type="domain" description="Formyl transferase C-terminal" evidence="1">
    <location>
        <begin position="181"/>
        <end position="258"/>
    </location>
</feature>
<gene>
    <name evidence="2" type="ORF">FB566_0576</name>
</gene>
<dbReference type="CDD" id="cd08650">
    <property type="entry name" value="FMT_core_HypX_N"/>
    <property type="match status" value="1"/>
</dbReference>
<dbReference type="InterPro" id="IPR009188">
    <property type="entry name" value="NiFe-hyd_mat_HypX/HoxX"/>
</dbReference>
<dbReference type="Proteomes" id="UP000317043">
    <property type="component" value="Unassembled WGS sequence"/>
</dbReference>
<evidence type="ECO:0000313" key="3">
    <source>
        <dbReference type="Proteomes" id="UP000317043"/>
    </source>
</evidence>
<reference evidence="2 3" key="1">
    <citation type="submission" date="2019-06" db="EMBL/GenBank/DDBJ databases">
        <title>Sequencing the genomes of 1000 actinobacteria strains.</title>
        <authorList>
            <person name="Klenk H.-P."/>
        </authorList>
    </citation>
    <scope>NUCLEOTIDE SEQUENCE [LARGE SCALE GENOMIC DNA]</scope>
    <source>
        <strain evidence="2 3">DSM 45928</strain>
    </source>
</reference>
<name>A0A543AR90_9ACTN</name>
<dbReference type="EMBL" id="VFOW01000001">
    <property type="protein sequence ID" value="TQL75084.1"/>
    <property type="molecule type" value="Genomic_DNA"/>
</dbReference>
<evidence type="ECO:0000259" key="1">
    <source>
        <dbReference type="Pfam" id="PF02911"/>
    </source>
</evidence>
<keyword evidence="3" id="KW-1185">Reference proteome</keyword>
<dbReference type="InterPro" id="IPR029045">
    <property type="entry name" value="ClpP/crotonase-like_dom_sf"/>
</dbReference>
<sequence>MKILLLVSAFNGLTQRSWCALRAAGHSVTVELAPVHSSPETLISAVHAVSPELILCPFLKHRVPAEIWRKWPTVIIHPGPIGDRGPSSLDYAIQEGEPVWGVTALSAVEDMDAGPIWASRIFGMPSSPITKAALYNGPVADAALSCIEEVVAKAADPGFVPVPQDETARPVPHARTRPSMRRADRAFEWSMSASEIVKRIRAADSSPGVRTEIEGRIVQVYDAAIGDDRPRRFRPGTIVGRGQDAIAVATGDQTVWIGYAKVPADLGGSGVKLPAGQIFDDPVPQLPVPDSLREATYRRHGDVGFFTMRVYNGAMSTGQCRRIAEVLTAALEQDTRVLVFRGTSSTFSNGIHLNVIEAADDPAAEAWENITAINRLCTALVSCTDQLTIGAVTANAGAGGVMLALAADVVVARDGVVLNPYYDMGLYGSELHTYTLPRRVGAATASRLLTDKLPVDAKSAAAMSLVDAVGPGDPTRFDEWVAELATSYTNPQWHADALAAKLRVLKGVKPPAYYAAAELAEMAKDFFDDRSGFAEARRAFVGKANPVETPNRLAEHRWKLTGAR</sequence>
<dbReference type="InterPro" id="IPR005793">
    <property type="entry name" value="Formyl_trans_C"/>
</dbReference>
<evidence type="ECO:0000313" key="2">
    <source>
        <dbReference type="EMBL" id="TQL75084.1"/>
    </source>
</evidence>
<dbReference type="InParanoid" id="A0A543AR90"/>
<dbReference type="Pfam" id="PF02911">
    <property type="entry name" value="Formyl_trans_C"/>
    <property type="match status" value="1"/>
</dbReference>